<dbReference type="EMBL" id="JAAGBB010000033">
    <property type="protein sequence ID" value="MBR0667319.1"/>
    <property type="molecule type" value="Genomic_DNA"/>
</dbReference>
<gene>
    <name evidence="6" type="ORF">GXW71_23380</name>
</gene>
<dbReference type="Pfam" id="PF00126">
    <property type="entry name" value="HTH_1"/>
    <property type="match status" value="1"/>
</dbReference>
<dbReference type="Proteomes" id="UP001196870">
    <property type="component" value="Unassembled WGS sequence"/>
</dbReference>
<dbReference type="Gene3D" id="3.40.190.10">
    <property type="entry name" value="Periplasmic binding protein-like II"/>
    <property type="match status" value="2"/>
</dbReference>
<evidence type="ECO:0000313" key="7">
    <source>
        <dbReference type="Proteomes" id="UP001196870"/>
    </source>
</evidence>
<dbReference type="RefSeq" id="WP_211855101.1">
    <property type="nucleotide sequence ID" value="NZ_JAAGBB010000033.1"/>
</dbReference>
<dbReference type="PANTHER" id="PTHR30537">
    <property type="entry name" value="HTH-TYPE TRANSCRIPTIONAL REGULATOR"/>
    <property type="match status" value="1"/>
</dbReference>
<comment type="similarity">
    <text evidence="1">Belongs to the LysR transcriptional regulatory family.</text>
</comment>
<sequence>MPRTLPPLDSLWAFHTIAETGSVTAAAAELKVTQPAVSRRLRELEAALGCALVRRGPNAISLTDQGKRFARELRQGFAQLQAATRNLQAQNAPLRIRAYTTWALRWLIPRLPRFEEQNPGIDVEVSTSTAVVDLVREGVDAAIKTAPVDHPPSPKARRLQPVMIAPFAAPKRGNARRAGASVQGRQRGDRLLAGRLPGDRLLGSKVRAGDWAVWQRHAGLAPAAPPLLFESTTLAIQAALEGLGTVICSPAFVQEEVHAGRLVALSETSATTGDCYWLILPEGRVSPALRIFTEWLMREAAAEDVVPTFAGQDTDDP</sequence>
<feature type="domain" description="HTH lysR-type" evidence="5">
    <location>
        <begin position="6"/>
        <end position="63"/>
    </location>
</feature>
<dbReference type="SUPFAM" id="SSF46785">
    <property type="entry name" value="Winged helix' DNA-binding domain"/>
    <property type="match status" value="1"/>
</dbReference>
<dbReference type="PROSITE" id="PS50931">
    <property type="entry name" value="HTH_LYSR"/>
    <property type="match status" value="1"/>
</dbReference>
<evidence type="ECO:0000256" key="2">
    <source>
        <dbReference type="ARBA" id="ARBA00023015"/>
    </source>
</evidence>
<dbReference type="Pfam" id="PF03466">
    <property type="entry name" value="LysR_substrate"/>
    <property type="match status" value="1"/>
</dbReference>
<dbReference type="PANTHER" id="PTHR30537:SF74">
    <property type="entry name" value="HTH-TYPE TRANSCRIPTIONAL REGULATOR TRPI"/>
    <property type="match status" value="1"/>
</dbReference>
<keyword evidence="2" id="KW-0805">Transcription regulation</keyword>
<dbReference type="InterPro" id="IPR005119">
    <property type="entry name" value="LysR_subst-bd"/>
</dbReference>
<dbReference type="SUPFAM" id="SSF53850">
    <property type="entry name" value="Periplasmic binding protein-like II"/>
    <property type="match status" value="1"/>
</dbReference>
<organism evidence="6 7">
    <name type="scientific">Plastoroseomonas hellenica</name>
    <dbReference type="NCBI Taxonomy" id="2687306"/>
    <lineage>
        <taxon>Bacteria</taxon>
        <taxon>Pseudomonadati</taxon>
        <taxon>Pseudomonadota</taxon>
        <taxon>Alphaproteobacteria</taxon>
        <taxon>Acetobacterales</taxon>
        <taxon>Acetobacteraceae</taxon>
        <taxon>Plastoroseomonas</taxon>
    </lineage>
</organism>
<dbReference type="InterPro" id="IPR058163">
    <property type="entry name" value="LysR-type_TF_proteobact-type"/>
</dbReference>
<keyword evidence="4" id="KW-0804">Transcription</keyword>
<dbReference type="InterPro" id="IPR036390">
    <property type="entry name" value="WH_DNA-bd_sf"/>
</dbReference>
<dbReference type="Gene3D" id="1.10.10.10">
    <property type="entry name" value="Winged helix-like DNA-binding domain superfamily/Winged helix DNA-binding domain"/>
    <property type="match status" value="1"/>
</dbReference>
<dbReference type="InterPro" id="IPR036388">
    <property type="entry name" value="WH-like_DNA-bd_sf"/>
</dbReference>
<protein>
    <submittedName>
        <fullName evidence="6">LysR family transcriptional regulator</fullName>
    </submittedName>
</protein>
<dbReference type="InterPro" id="IPR000847">
    <property type="entry name" value="LysR_HTH_N"/>
</dbReference>
<evidence type="ECO:0000256" key="4">
    <source>
        <dbReference type="ARBA" id="ARBA00023163"/>
    </source>
</evidence>
<comment type="caution">
    <text evidence="6">The sequence shown here is derived from an EMBL/GenBank/DDBJ whole genome shotgun (WGS) entry which is preliminary data.</text>
</comment>
<accession>A0ABS5F420</accession>
<proteinExistence type="inferred from homology"/>
<dbReference type="PRINTS" id="PR00039">
    <property type="entry name" value="HTHLYSR"/>
</dbReference>
<name>A0ABS5F420_9PROT</name>
<reference evidence="7" key="1">
    <citation type="journal article" date="2021" name="Syst. Appl. Microbiol.">
        <title>Roseomonas hellenica sp. nov., isolated from roots of wild-growing Alkanna tinctoria.</title>
        <authorList>
            <person name="Rat A."/>
            <person name="Naranjo H.D."/>
            <person name="Lebbe L."/>
            <person name="Cnockaert M."/>
            <person name="Krigas N."/>
            <person name="Grigoriadou K."/>
            <person name="Maloupa E."/>
            <person name="Willems A."/>
        </authorList>
    </citation>
    <scope>NUCLEOTIDE SEQUENCE [LARGE SCALE GENOMIC DNA]</scope>
    <source>
        <strain evidence="7">LMG 31523</strain>
    </source>
</reference>
<keyword evidence="3" id="KW-0238">DNA-binding</keyword>
<keyword evidence="7" id="KW-1185">Reference proteome</keyword>
<evidence type="ECO:0000313" key="6">
    <source>
        <dbReference type="EMBL" id="MBR0667319.1"/>
    </source>
</evidence>
<evidence type="ECO:0000259" key="5">
    <source>
        <dbReference type="PROSITE" id="PS50931"/>
    </source>
</evidence>
<evidence type="ECO:0000256" key="3">
    <source>
        <dbReference type="ARBA" id="ARBA00023125"/>
    </source>
</evidence>
<evidence type="ECO:0000256" key="1">
    <source>
        <dbReference type="ARBA" id="ARBA00009437"/>
    </source>
</evidence>